<feature type="region of interest" description="Disordered" evidence="1">
    <location>
        <begin position="417"/>
        <end position="467"/>
    </location>
</feature>
<feature type="compositionally biased region" description="Polar residues" evidence="1">
    <location>
        <begin position="54"/>
        <end position="67"/>
    </location>
</feature>
<feature type="compositionally biased region" description="Basic and acidic residues" evidence="1">
    <location>
        <begin position="9"/>
        <end position="30"/>
    </location>
</feature>
<sequence>MSSNGVNADKAEAAERRKRKAEQLADDPRFQKVQKQVKIKQEPPDPSREIADSVSESVDGQAQQSAANEAGHGDNGDSDDETSDDSESGDGSESSSSSDNDAESSSESEDEEEEEEQQPEKGAQSAAEHVQPSQPAARLNPVGTESRPSNTNTTPLSDRNDELARLRASSCEQLQDRNVEDGRATEILKEILKVLWSMIEASFEDVTGDPDALQATADTVSGTRHREKHRTNRFERRHEVLMQRSPMRHPPPASNTRERSSSKQPSQRAVPLHSHRKPDFPFEIDNSESPSIGIAAPNNNHVPQPGRPVSNEPSQQKGKKRRGGKKGENNKNSRPANNKFQLFARHVEEAVRRSPDIPSEKIWTRSHCVWNQLLDAERRQWDDLFTRYKAECEDHSSTTEPANRLIEEHDVLDRLRRLDVSSRTPPPRHKTPGPRSCGHKHKQPKGSMSNGAGSSRGRSVESYRPAR</sequence>
<dbReference type="Gene3D" id="1.10.30.10">
    <property type="entry name" value="High mobility group box domain"/>
    <property type="match status" value="1"/>
</dbReference>
<feature type="region of interest" description="Disordered" evidence="1">
    <location>
        <begin position="1"/>
        <end position="161"/>
    </location>
</feature>
<dbReference type="EMBL" id="ML993631">
    <property type="protein sequence ID" value="KAF2159928.1"/>
    <property type="molecule type" value="Genomic_DNA"/>
</dbReference>
<gene>
    <name evidence="2" type="ORF">M409DRAFT_29537</name>
</gene>
<dbReference type="AlphaFoldDB" id="A0A6A6C0Y6"/>
<dbReference type="Proteomes" id="UP000799537">
    <property type="component" value="Unassembled WGS sequence"/>
</dbReference>
<keyword evidence="3" id="KW-1185">Reference proteome</keyword>
<accession>A0A6A6C0Y6</accession>
<feature type="compositionally biased region" description="Basic and acidic residues" evidence="1">
    <location>
        <begin position="39"/>
        <end position="51"/>
    </location>
</feature>
<name>A0A6A6C0Y6_ZASCE</name>
<feature type="compositionally biased region" description="Acidic residues" evidence="1">
    <location>
        <begin position="76"/>
        <end position="90"/>
    </location>
</feature>
<evidence type="ECO:0000313" key="2">
    <source>
        <dbReference type="EMBL" id="KAF2159928.1"/>
    </source>
</evidence>
<evidence type="ECO:0000313" key="3">
    <source>
        <dbReference type="Proteomes" id="UP000799537"/>
    </source>
</evidence>
<organism evidence="2 3">
    <name type="scientific">Zasmidium cellare ATCC 36951</name>
    <dbReference type="NCBI Taxonomy" id="1080233"/>
    <lineage>
        <taxon>Eukaryota</taxon>
        <taxon>Fungi</taxon>
        <taxon>Dikarya</taxon>
        <taxon>Ascomycota</taxon>
        <taxon>Pezizomycotina</taxon>
        <taxon>Dothideomycetes</taxon>
        <taxon>Dothideomycetidae</taxon>
        <taxon>Mycosphaerellales</taxon>
        <taxon>Mycosphaerellaceae</taxon>
        <taxon>Zasmidium</taxon>
    </lineage>
</organism>
<evidence type="ECO:0000256" key="1">
    <source>
        <dbReference type="SAM" id="MobiDB-lite"/>
    </source>
</evidence>
<feature type="compositionally biased region" description="Basic residues" evidence="1">
    <location>
        <begin position="426"/>
        <end position="444"/>
    </location>
</feature>
<dbReference type="GeneID" id="54562794"/>
<feature type="compositionally biased region" description="Acidic residues" evidence="1">
    <location>
        <begin position="100"/>
        <end position="117"/>
    </location>
</feature>
<reference evidence="2" key="1">
    <citation type="journal article" date="2020" name="Stud. Mycol.">
        <title>101 Dothideomycetes genomes: a test case for predicting lifestyles and emergence of pathogens.</title>
        <authorList>
            <person name="Haridas S."/>
            <person name="Albert R."/>
            <person name="Binder M."/>
            <person name="Bloem J."/>
            <person name="Labutti K."/>
            <person name="Salamov A."/>
            <person name="Andreopoulos B."/>
            <person name="Baker S."/>
            <person name="Barry K."/>
            <person name="Bills G."/>
            <person name="Bluhm B."/>
            <person name="Cannon C."/>
            <person name="Castanera R."/>
            <person name="Culley D."/>
            <person name="Daum C."/>
            <person name="Ezra D."/>
            <person name="Gonzalez J."/>
            <person name="Henrissat B."/>
            <person name="Kuo A."/>
            <person name="Liang C."/>
            <person name="Lipzen A."/>
            <person name="Lutzoni F."/>
            <person name="Magnuson J."/>
            <person name="Mondo S."/>
            <person name="Nolan M."/>
            <person name="Ohm R."/>
            <person name="Pangilinan J."/>
            <person name="Park H.-J."/>
            <person name="Ramirez L."/>
            <person name="Alfaro M."/>
            <person name="Sun H."/>
            <person name="Tritt A."/>
            <person name="Yoshinaga Y."/>
            <person name="Zwiers L.-H."/>
            <person name="Turgeon B."/>
            <person name="Goodwin S."/>
            <person name="Spatafora J."/>
            <person name="Crous P."/>
            <person name="Grigoriev I."/>
        </authorList>
    </citation>
    <scope>NUCLEOTIDE SEQUENCE</scope>
    <source>
        <strain evidence="2">ATCC 36951</strain>
    </source>
</reference>
<feature type="compositionally biased region" description="Polar residues" evidence="1">
    <location>
        <begin position="146"/>
        <end position="157"/>
    </location>
</feature>
<dbReference type="RefSeq" id="XP_033660817.1">
    <property type="nucleotide sequence ID" value="XM_033809522.1"/>
</dbReference>
<dbReference type="SUPFAM" id="SSF47095">
    <property type="entry name" value="HMG-box"/>
    <property type="match status" value="1"/>
</dbReference>
<proteinExistence type="predicted"/>
<dbReference type="InterPro" id="IPR036910">
    <property type="entry name" value="HMG_box_dom_sf"/>
</dbReference>
<feature type="region of interest" description="Disordered" evidence="1">
    <location>
        <begin position="215"/>
        <end position="339"/>
    </location>
</feature>
<feature type="compositionally biased region" description="Basic and acidic residues" evidence="1">
    <location>
        <begin position="232"/>
        <end position="241"/>
    </location>
</feature>
<protein>
    <submittedName>
        <fullName evidence="2">Uncharacterized protein</fullName>
    </submittedName>
</protein>
<feature type="compositionally biased region" description="Polar residues" evidence="1">
    <location>
        <begin position="446"/>
        <end position="457"/>
    </location>
</feature>